<dbReference type="SUPFAM" id="SSF56752">
    <property type="entry name" value="D-aminoacid aminotransferase-like PLP-dependent enzymes"/>
    <property type="match status" value="1"/>
</dbReference>
<evidence type="ECO:0000256" key="2">
    <source>
        <dbReference type="ARBA" id="ARBA00009320"/>
    </source>
</evidence>
<evidence type="ECO:0000256" key="4">
    <source>
        <dbReference type="ARBA" id="ARBA00022605"/>
    </source>
</evidence>
<keyword evidence="3 10" id="KW-0032">Aminotransferase</keyword>
<dbReference type="Pfam" id="PF01063">
    <property type="entry name" value="Aminotran_4"/>
    <property type="match status" value="1"/>
</dbReference>
<evidence type="ECO:0000313" key="11">
    <source>
        <dbReference type="EMBL" id="CAL8071560.1"/>
    </source>
</evidence>
<dbReference type="InterPro" id="IPR043132">
    <property type="entry name" value="BCAT-like_C"/>
</dbReference>
<sequence>MASLGRTFRLLRLLPAELQTSHVKPALNLRAPISSRSFSTEELPDGTFKASDLEVTLTPPHKLQAKPDVGNLIFGRTFTDHMFTVEWDKKTQWGNPQIKPMGNLPIHPAAKVLHYAIELFEGMKAYRGVDGRIRLFRPDLNMKRLLRGARRAMLPTFDPNEFIGCIKKIVKLEQEWIPHSETSSLYIRPTFIGTDPSLGVALSNNAMLYVILCPVGPYFATGFKPVSLYADPQYVRAWPGGCGDQKLGSNYGPTVFVQKTAEARGQQQVLWLYGEDHQLTEVGTMNIFFVVKNDNGERELITPPLNGLILPGVTRFSVLDLCREWKELKITERTITMKEVKQLVKENRLLEMFGAGTACIVCPVSSITYLGEKIEIPTAEQENPVYMKVLNTLSDIYYGKLNHPWGVLVD</sequence>
<evidence type="ECO:0000256" key="7">
    <source>
        <dbReference type="ARBA" id="ARBA00023304"/>
    </source>
</evidence>
<keyword evidence="6 9" id="KW-0663">Pyridoxal phosphate</keyword>
<evidence type="ECO:0000256" key="6">
    <source>
        <dbReference type="ARBA" id="ARBA00022898"/>
    </source>
</evidence>
<gene>
    <name evidence="11" type="ORF">ODALV1_LOCUS1772</name>
</gene>
<dbReference type="NCBIfam" id="NF009897">
    <property type="entry name" value="PRK13357.1"/>
    <property type="match status" value="1"/>
</dbReference>
<dbReference type="EC" id="2.6.1.42" evidence="10"/>
<keyword evidence="12" id="KW-1185">Reference proteome</keyword>
<dbReference type="Gene3D" id="3.20.10.10">
    <property type="entry name" value="D-amino Acid Aminotransferase, subunit A, domain 2"/>
    <property type="match status" value="1"/>
</dbReference>
<dbReference type="InterPro" id="IPR036038">
    <property type="entry name" value="Aminotransferase-like"/>
</dbReference>
<keyword evidence="5 10" id="KW-0808">Transferase</keyword>
<organism evidence="11 12">
    <name type="scientific">Orchesella dallaii</name>
    <dbReference type="NCBI Taxonomy" id="48710"/>
    <lineage>
        <taxon>Eukaryota</taxon>
        <taxon>Metazoa</taxon>
        <taxon>Ecdysozoa</taxon>
        <taxon>Arthropoda</taxon>
        <taxon>Hexapoda</taxon>
        <taxon>Collembola</taxon>
        <taxon>Entomobryomorpha</taxon>
        <taxon>Entomobryoidea</taxon>
        <taxon>Orchesellidae</taxon>
        <taxon>Orchesellinae</taxon>
        <taxon>Orchesella</taxon>
    </lineage>
</organism>
<dbReference type="InterPro" id="IPR033939">
    <property type="entry name" value="BCAT_family"/>
</dbReference>
<comment type="catalytic activity">
    <reaction evidence="10">
        <text>L-leucine + 2-oxoglutarate = 4-methyl-2-oxopentanoate + L-glutamate</text>
        <dbReference type="Rhea" id="RHEA:18321"/>
        <dbReference type="ChEBI" id="CHEBI:16810"/>
        <dbReference type="ChEBI" id="CHEBI:17865"/>
        <dbReference type="ChEBI" id="CHEBI:29985"/>
        <dbReference type="ChEBI" id="CHEBI:57427"/>
        <dbReference type="EC" id="2.6.1.42"/>
    </reaction>
</comment>
<evidence type="ECO:0000256" key="9">
    <source>
        <dbReference type="RuleBase" id="RU004516"/>
    </source>
</evidence>
<evidence type="ECO:0000256" key="3">
    <source>
        <dbReference type="ARBA" id="ARBA00022576"/>
    </source>
</evidence>
<evidence type="ECO:0000256" key="1">
    <source>
        <dbReference type="ARBA" id="ARBA00001933"/>
    </source>
</evidence>
<accession>A0ABP1PPQ9</accession>
<dbReference type="PROSITE" id="PS00770">
    <property type="entry name" value="AA_TRANSFER_CLASS_4"/>
    <property type="match status" value="1"/>
</dbReference>
<dbReference type="Gene3D" id="3.30.470.10">
    <property type="match status" value="1"/>
</dbReference>
<comment type="caution">
    <text evidence="11">The sequence shown here is derived from an EMBL/GenBank/DDBJ whole genome shotgun (WGS) entry which is preliminary data.</text>
</comment>
<comment type="similarity">
    <text evidence="2 8">Belongs to the class-IV pyridoxal-phosphate-dependent aminotransferase family.</text>
</comment>
<comment type="catalytic activity">
    <reaction evidence="10">
        <text>L-valine + 2-oxoglutarate = 3-methyl-2-oxobutanoate + L-glutamate</text>
        <dbReference type="Rhea" id="RHEA:24813"/>
        <dbReference type="ChEBI" id="CHEBI:11851"/>
        <dbReference type="ChEBI" id="CHEBI:16810"/>
        <dbReference type="ChEBI" id="CHEBI:29985"/>
        <dbReference type="ChEBI" id="CHEBI:57762"/>
        <dbReference type="EC" id="2.6.1.42"/>
    </reaction>
</comment>
<dbReference type="Proteomes" id="UP001642540">
    <property type="component" value="Unassembled WGS sequence"/>
</dbReference>
<reference evidence="11 12" key="1">
    <citation type="submission" date="2024-08" db="EMBL/GenBank/DDBJ databases">
        <authorList>
            <person name="Cucini C."/>
            <person name="Frati F."/>
        </authorList>
    </citation>
    <scope>NUCLEOTIDE SEQUENCE [LARGE SCALE GENOMIC DNA]</scope>
</reference>
<name>A0ABP1PPQ9_9HEXA</name>
<dbReference type="InterPro" id="IPR001544">
    <property type="entry name" value="Aminotrans_IV"/>
</dbReference>
<dbReference type="NCBIfam" id="TIGR01123">
    <property type="entry name" value="ilvE_II"/>
    <property type="match status" value="1"/>
</dbReference>
<keyword evidence="4 10" id="KW-0028">Amino-acid biosynthesis</keyword>
<comment type="catalytic activity">
    <reaction evidence="10">
        <text>L-isoleucine + 2-oxoglutarate = (S)-3-methyl-2-oxopentanoate + L-glutamate</text>
        <dbReference type="Rhea" id="RHEA:24801"/>
        <dbReference type="ChEBI" id="CHEBI:16810"/>
        <dbReference type="ChEBI" id="CHEBI:29985"/>
        <dbReference type="ChEBI" id="CHEBI:35146"/>
        <dbReference type="ChEBI" id="CHEBI:58045"/>
        <dbReference type="EC" id="2.6.1.42"/>
    </reaction>
</comment>
<evidence type="ECO:0000313" key="12">
    <source>
        <dbReference type="Proteomes" id="UP001642540"/>
    </source>
</evidence>
<dbReference type="PIRSF" id="PIRSF006468">
    <property type="entry name" value="BCAT1"/>
    <property type="match status" value="1"/>
</dbReference>
<dbReference type="CDD" id="cd01557">
    <property type="entry name" value="BCAT_beta_family"/>
    <property type="match status" value="1"/>
</dbReference>
<dbReference type="PANTHER" id="PTHR11825:SF44">
    <property type="entry name" value="BRANCHED-CHAIN-AMINO-ACID AMINOTRANSFERASE"/>
    <property type="match status" value="1"/>
</dbReference>
<evidence type="ECO:0000256" key="10">
    <source>
        <dbReference type="RuleBase" id="RU004517"/>
    </source>
</evidence>
<dbReference type="InterPro" id="IPR043131">
    <property type="entry name" value="BCAT-like_N"/>
</dbReference>
<proteinExistence type="inferred from homology"/>
<evidence type="ECO:0000256" key="8">
    <source>
        <dbReference type="RuleBase" id="RU004106"/>
    </source>
</evidence>
<dbReference type="InterPro" id="IPR018300">
    <property type="entry name" value="Aminotrans_IV_CS"/>
</dbReference>
<dbReference type="EMBL" id="CAXLJM020000006">
    <property type="protein sequence ID" value="CAL8071560.1"/>
    <property type="molecule type" value="Genomic_DNA"/>
</dbReference>
<dbReference type="InterPro" id="IPR005786">
    <property type="entry name" value="B_amino_transII"/>
</dbReference>
<evidence type="ECO:0000256" key="5">
    <source>
        <dbReference type="ARBA" id="ARBA00022679"/>
    </source>
</evidence>
<dbReference type="PANTHER" id="PTHR11825">
    <property type="entry name" value="SUBGROUP IIII AMINOTRANSFERASE"/>
    <property type="match status" value="1"/>
</dbReference>
<comment type="cofactor">
    <cofactor evidence="1 9">
        <name>pyridoxal 5'-phosphate</name>
        <dbReference type="ChEBI" id="CHEBI:597326"/>
    </cofactor>
</comment>
<protein>
    <recommendedName>
        <fullName evidence="10">Branched-chain-amino-acid aminotransferase</fullName>
        <ecNumber evidence="10">2.6.1.42</ecNumber>
    </recommendedName>
</protein>
<keyword evidence="7 10" id="KW-0100">Branched-chain amino acid biosynthesis</keyword>